<reference evidence="2" key="2">
    <citation type="submission" date="2017-12" db="EMBL/GenBank/DDBJ databases">
        <title>Genome sequence of the Bar-tailed Godwit (Limosa lapponica baueri).</title>
        <authorList>
            <person name="Lima N.C.B."/>
            <person name="Parody-Merino A.M."/>
            <person name="Battley P.F."/>
            <person name="Fidler A.E."/>
            <person name="Prosdocimi F."/>
        </authorList>
    </citation>
    <scope>NUCLEOTIDE SEQUENCE [LARGE SCALE GENOMIC DNA]</scope>
</reference>
<dbReference type="EMBL" id="KZ505910">
    <property type="protein sequence ID" value="PKU43368.1"/>
    <property type="molecule type" value="Genomic_DNA"/>
</dbReference>
<evidence type="ECO:0008006" key="3">
    <source>
        <dbReference type="Google" id="ProtNLM"/>
    </source>
</evidence>
<reference evidence="2" key="1">
    <citation type="submission" date="2017-11" db="EMBL/GenBank/DDBJ databases">
        <authorList>
            <person name="Lima N.C."/>
            <person name="Parody-Merino A.M."/>
            <person name="Battley P.F."/>
            <person name="Fidler A.E."/>
            <person name="Prosdocimi F."/>
        </authorList>
    </citation>
    <scope>NUCLEOTIDE SEQUENCE [LARGE SCALE GENOMIC DNA]</scope>
</reference>
<proteinExistence type="predicted"/>
<gene>
    <name evidence="1" type="ORF">llap_6338</name>
</gene>
<protein>
    <recommendedName>
        <fullName evidence="3">Rna-directed dna polymerase from mobile element jockey-like</fullName>
    </recommendedName>
</protein>
<dbReference type="Proteomes" id="UP000233556">
    <property type="component" value="Unassembled WGS sequence"/>
</dbReference>
<name>A0A2I0UBB8_LIMLA</name>
<dbReference type="OrthoDB" id="276744at2759"/>
<dbReference type="AlphaFoldDB" id="A0A2I0UBB8"/>
<accession>A0A2I0UBB8</accession>
<evidence type="ECO:0000313" key="1">
    <source>
        <dbReference type="EMBL" id="PKU43368.1"/>
    </source>
</evidence>
<organism evidence="1 2">
    <name type="scientific">Limosa lapponica baueri</name>
    <dbReference type="NCBI Taxonomy" id="1758121"/>
    <lineage>
        <taxon>Eukaryota</taxon>
        <taxon>Metazoa</taxon>
        <taxon>Chordata</taxon>
        <taxon>Craniata</taxon>
        <taxon>Vertebrata</taxon>
        <taxon>Euteleostomi</taxon>
        <taxon>Archelosauria</taxon>
        <taxon>Archosauria</taxon>
        <taxon>Dinosauria</taxon>
        <taxon>Saurischia</taxon>
        <taxon>Theropoda</taxon>
        <taxon>Coelurosauria</taxon>
        <taxon>Aves</taxon>
        <taxon>Neognathae</taxon>
        <taxon>Neoaves</taxon>
        <taxon>Charadriiformes</taxon>
        <taxon>Scolopacidae</taxon>
        <taxon>Limosa</taxon>
    </lineage>
</organism>
<evidence type="ECO:0000313" key="2">
    <source>
        <dbReference type="Proteomes" id="UP000233556"/>
    </source>
</evidence>
<sequence length="120" mass="13414">MEKAEVLNDFFALVFTSKCSNDTTQVTEGVHFGPLLFTTFTNDINSGIQRTISKFADNTKLCGVATKMIRGLEHLSYEDRLRELGLFSLEKRKIWGDIIAAFQYLKGPTGEMGRDSLTGV</sequence>
<keyword evidence="2" id="KW-1185">Reference proteome</keyword>